<keyword evidence="1" id="KW-0472">Membrane</keyword>
<keyword evidence="1" id="KW-0812">Transmembrane</keyword>
<gene>
    <name evidence="2" type="primary">prs</name>
    <name evidence="2" type="ORF">DAT39_023319</name>
</gene>
<reference evidence="2" key="1">
    <citation type="submission" date="2020-07" db="EMBL/GenBank/DDBJ databases">
        <title>Clarias magur genome sequencing, assembly and annotation.</title>
        <authorList>
            <person name="Kushwaha B."/>
            <person name="Kumar R."/>
            <person name="Das P."/>
            <person name="Joshi C.G."/>
            <person name="Kumar D."/>
            <person name="Nagpure N.S."/>
            <person name="Pandey M."/>
            <person name="Agarwal S."/>
            <person name="Srivastava S."/>
            <person name="Singh M."/>
            <person name="Sahoo L."/>
            <person name="Jayasankar P."/>
            <person name="Meher P.K."/>
            <person name="Koringa P.G."/>
            <person name="Iquebal M.A."/>
            <person name="Das S.P."/>
            <person name="Bit A."/>
            <person name="Patnaik S."/>
            <person name="Patel N."/>
            <person name="Shah T.M."/>
            <person name="Hinsu A."/>
            <person name="Jena J.K."/>
        </authorList>
    </citation>
    <scope>NUCLEOTIDE SEQUENCE</scope>
    <source>
        <strain evidence="2">CIFAMagur01</strain>
        <tissue evidence="2">Testis</tissue>
    </source>
</reference>
<evidence type="ECO:0000313" key="3">
    <source>
        <dbReference type="Proteomes" id="UP000727407"/>
    </source>
</evidence>
<accession>A0A8J4WY83</accession>
<dbReference type="AlphaFoldDB" id="A0A8J4WY83"/>
<evidence type="ECO:0000256" key="1">
    <source>
        <dbReference type="SAM" id="Phobius"/>
    </source>
</evidence>
<dbReference type="Proteomes" id="UP000727407">
    <property type="component" value="Unassembled WGS sequence"/>
</dbReference>
<keyword evidence="1" id="KW-1133">Transmembrane helix</keyword>
<feature type="non-terminal residue" evidence="2">
    <location>
        <position position="68"/>
    </location>
</feature>
<protein>
    <submittedName>
        <fullName evidence="2">Tetratricopeptide repeat protein 30B</fullName>
    </submittedName>
</protein>
<evidence type="ECO:0000313" key="2">
    <source>
        <dbReference type="EMBL" id="KAF5880178.1"/>
    </source>
</evidence>
<proteinExistence type="predicted"/>
<keyword evidence="3" id="KW-1185">Reference proteome</keyword>
<name>A0A8J4WY83_CLAMG</name>
<feature type="transmembrane region" description="Helical" evidence="1">
    <location>
        <begin position="40"/>
        <end position="63"/>
    </location>
</feature>
<organism evidence="2 3">
    <name type="scientific">Clarias magur</name>
    <name type="common">Asian catfish</name>
    <name type="synonym">Macropteronotus magur</name>
    <dbReference type="NCBI Taxonomy" id="1594786"/>
    <lineage>
        <taxon>Eukaryota</taxon>
        <taxon>Metazoa</taxon>
        <taxon>Chordata</taxon>
        <taxon>Craniata</taxon>
        <taxon>Vertebrata</taxon>
        <taxon>Euteleostomi</taxon>
        <taxon>Actinopterygii</taxon>
        <taxon>Neopterygii</taxon>
        <taxon>Teleostei</taxon>
        <taxon>Ostariophysi</taxon>
        <taxon>Siluriformes</taxon>
        <taxon>Clariidae</taxon>
        <taxon>Clarias</taxon>
    </lineage>
</organism>
<comment type="caution">
    <text evidence="2">The sequence shown here is derived from an EMBL/GenBank/DDBJ whole genome shotgun (WGS) entry which is preliminary data.</text>
</comment>
<feature type="non-terminal residue" evidence="2">
    <location>
        <position position="1"/>
    </location>
</feature>
<sequence length="68" mass="7922">SFWDTTSHLGIIMNNADFLETYSYDDPDIRLHHYYDNLMIIVPLVIGVCVSLPALIWAVHVLYTLRKQ</sequence>
<dbReference type="EMBL" id="QNUK01001595">
    <property type="protein sequence ID" value="KAF5880178.1"/>
    <property type="molecule type" value="Genomic_DNA"/>
</dbReference>